<reference evidence="3" key="1">
    <citation type="submission" date="2022-06" db="EMBL/GenBank/DDBJ databases">
        <title>New cyanobacteria of genus Symplocastrum in benthos of Lake Baikal.</title>
        <authorList>
            <person name="Sorokovikova E."/>
            <person name="Tikhonova I."/>
            <person name="Krasnopeev A."/>
            <person name="Evseev P."/>
            <person name="Gladkikh A."/>
            <person name="Belykh O."/>
        </authorList>
    </citation>
    <scope>NUCLEOTIDE SEQUENCE</scope>
    <source>
        <strain evidence="3">BBK-W-15</strain>
    </source>
</reference>
<dbReference type="PROSITE" id="PS51138">
    <property type="entry name" value="ENT"/>
    <property type="match status" value="1"/>
</dbReference>
<dbReference type="AlphaFoldDB" id="A0AAE3GTM6"/>
<dbReference type="Proteomes" id="UP001204953">
    <property type="component" value="Unassembled WGS sequence"/>
</dbReference>
<feature type="transmembrane region" description="Helical" evidence="1">
    <location>
        <begin position="401"/>
        <end position="418"/>
    </location>
</feature>
<dbReference type="InterPro" id="IPR017896">
    <property type="entry name" value="4Fe4S_Fe-S-bd"/>
</dbReference>
<evidence type="ECO:0000256" key="1">
    <source>
        <dbReference type="SAM" id="Phobius"/>
    </source>
</evidence>
<keyword evidence="1" id="KW-1133">Transmembrane helix</keyword>
<keyword evidence="1" id="KW-0812">Transmembrane</keyword>
<evidence type="ECO:0000259" key="2">
    <source>
        <dbReference type="PROSITE" id="PS51138"/>
    </source>
</evidence>
<dbReference type="InterPro" id="IPR005491">
    <property type="entry name" value="ENT_dom"/>
</dbReference>
<evidence type="ECO:0000313" key="4">
    <source>
        <dbReference type="Proteomes" id="UP001204953"/>
    </source>
</evidence>
<feature type="transmembrane region" description="Helical" evidence="1">
    <location>
        <begin position="270"/>
        <end position="288"/>
    </location>
</feature>
<feature type="transmembrane region" description="Helical" evidence="1">
    <location>
        <begin position="373"/>
        <end position="395"/>
    </location>
</feature>
<dbReference type="Pfam" id="PF12801">
    <property type="entry name" value="Fer4_5"/>
    <property type="match status" value="1"/>
</dbReference>
<feature type="transmembrane region" description="Helical" evidence="1">
    <location>
        <begin position="73"/>
        <end position="90"/>
    </location>
</feature>
<protein>
    <submittedName>
        <fullName evidence="3">4Fe-4S binding protein</fullName>
    </submittedName>
</protein>
<sequence>MFTNSSEQHMKFVRYFLTFGWLVLIFSLFYDPISSWLTYPNNTLSPLRINPDICVKVQGICLENKPYPLGTNIFWGAIVPLSIISFVVYGHELWRRICPLSFLSQIPRYLGWQRQKRRVDPKTGKIRYELIKIRSKSWLGKNYLYLQFFLLYLGLCGRILFFNSNALALGIFLIVTIFAAMIVGYLYGGKSWCQYFCPMAPVQEIYALPRGIFTSKAHEDPRQSLTQSMCRTVNKAGKEKSACVACQSPCIDIDGERTYWENINKPDRKWLYYGYVGLVIGYFSYYYLYAGNWDYYFSGAWSHEANQLATLLSPGFYLFNHSIGIPKLVAVPLTLGFFTLGGYFSGRMLKKLYKNYLWRHKRFLIKEQIQHRIFSLCTFFIFNLFFGFVGCPLIFPLPPAIEYLFNTFIIMVSTLWLYQTWGRNPAAYFRETIANRLRRQLGKLNLTVSPFLEGRSLEELNADEIYILAKVLPGSTRENQFQIYLQVVQTVLEQGYTSSPTCLEMLQQLRSQLGICDEEHQTVLEELGVEDSDFLNLNKQKILSN</sequence>
<feature type="transmembrane region" description="Helical" evidence="1">
    <location>
        <begin position="12"/>
        <end position="30"/>
    </location>
</feature>
<accession>A0AAE3GTM6</accession>
<keyword evidence="4" id="KW-1185">Reference proteome</keyword>
<comment type="caution">
    <text evidence="3">The sequence shown here is derived from an EMBL/GenBank/DDBJ whole genome shotgun (WGS) entry which is preliminary data.</text>
</comment>
<organism evidence="3 4">
    <name type="scientific">Limnofasciculus baicalensis BBK-W-15</name>
    <dbReference type="NCBI Taxonomy" id="2699891"/>
    <lineage>
        <taxon>Bacteria</taxon>
        <taxon>Bacillati</taxon>
        <taxon>Cyanobacteriota</taxon>
        <taxon>Cyanophyceae</taxon>
        <taxon>Coleofasciculales</taxon>
        <taxon>Coleofasciculaceae</taxon>
        <taxon>Limnofasciculus</taxon>
        <taxon>Limnofasciculus baicalensis</taxon>
    </lineage>
</organism>
<feature type="transmembrane region" description="Helical" evidence="1">
    <location>
        <begin position="323"/>
        <end position="344"/>
    </location>
</feature>
<feature type="transmembrane region" description="Helical" evidence="1">
    <location>
        <begin position="142"/>
        <end position="161"/>
    </location>
</feature>
<evidence type="ECO:0000313" key="3">
    <source>
        <dbReference type="EMBL" id="MCP2730466.1"/>
    </source>
</evidence>
<name>A0AAE3GTM6_9CYAN</name>
<dbReference type="EMBL" id="JAMZMM010000204">
    <property type="protein sequence ID" value="MCP2730466.1"/>
    <property type="molecule type" value="Genomic_DNA"/>
</dbReference>
<keyword evidence="1" id="KW-0472">Membrane</keyword>
<feature type="transmembrane region" description="Helical" evidence="1">
    <location>
        <begin position="167"/>
        <end position="187"/>
    </location>
</feature>
<gene>
    <name evidence="3" type="ORF">NJ959_18730</name>
</gene>
<feature type="domain" description="ENT" evidence="2">
    <location>
        <begin position="472"/>
        <end position="545"/>
    </location>
</feature>
<proteinExistence type="predicted"/>